<dbReference type="GO" id="GO:0003824">
    <property type="term" value="F:catalytic activity"/>
    <property type="evidence" value="ECO:0007669"/>
    <property type="project" value="UniProtKB-ARBA"/>
</dbReference>
<dbReference type="NCBIfam" id="TIGR00254">
    <property type="entry name" value="GGDEF"/>
    <property type="match status" value="1"/>
</dbReference>
<dbReference type="NCBIfam" id="TIGR00229">
    <property type="entry name" value="sensory_box"/>
    <property type="match status" value="1"/>
</dbReference>
<dbReference type="PANTHER" id="PTHR44757">
    <property type="entry name" value="DIGUANYLATE CYCLASE DGCP"/>
    <property type="match status" value="1"/>
</dbReference>
<evidence type="ECO:0000313" key="6">
    <source>
        <dbReference type="EMBL" id="MBE3636725.1"/>
    </source>
</evidence>
<keyword evidence="7" id="KW-1185">Reference proteome</keyword>
<feature type="domain" description="GGDEF" evidence="5">
    <location>
        <begin position="1303"/>
        <end position="1436"/>
    </location>
</feature>
<feature type="domain" description="PAS" evidence="2">
    <location>
        <begin position="862"/>
        <end position="920"/>
    </location>
</feature>
<dbReference type="Proteomes" id="UP000609121">
    <property type="component" value="Unassembled WGS sequence"/>
</dbReference>
<dbReference type="Gene3D" id="3.30.70.270">
    <property type="match status" value="1"/>
</dbReference>
<dbReference type="CDD" id="cd01949">
    <property type="entry name" value="GGDEF"/>
    <property type="match status" value="1"/>
</dbReference>
<evidence type="ECO:0000256" key="1">
    <source>
        <dbReference type="SAM" id="Coils"/>
    </source>
</evidence>
<dbReference type="SMART" id="SM00091">
    <property type="entry name" value="PAS"/>
    <property type="match status" value="5"/>
</dbReference>
<organism evidence="6 7">
    <name type="scientific">Mangrovicoccus algicola</name>
    <dbReference type="NCBI Taxonomy" id="2771008"/>
    <lineage>
        <taxon>Bacteria</taxon>
        <taxon>Pseudomonadati</taxon>
        <taxon>Pseudomonadota</taxon>
        <taxon>Alphaproteobacteria</taxon>
        <taxon>Rhodobacterales</taxon>
        <taxon>Paracoccaceae</taxon>
        <taxon>Mangrovicoccus</taxon>
    </lineage>
</organism>
<dbReference type="PROSITE" id="PS50887">
    <property type="entry name" value="GGDEF"/>
    <property type="match status" value="1"/>
</dbReference>
<feature type="domain" description="EAL" evidence="4">
    <location>
        <begin position="1445"/>
        <end position="1696"/>
    </location>
</feature>
<dbReference type="InterPro" id="IPR043128">
    <property type="entry name" value="Rev_trsase/Diguanyl_cyclase"/>
</dbReference>
<dbReference type="Pfam" id="PF00990">
    <property type="entry name" value="GGDEF"/>
    <property type="match status" value="1"/>
</dbReference>
<evidence type="ECO:0000313" key="7">
    <source>
        <dbReference type="Proteomes" id="UP000609121"/>
    </source>
</evidence>
<dbReference type="InterPro" id="IPR035919">
    <property type="entry name" value="EAL_sf"/>
</dbReference>
<dbReference type="EMBL" id="JACVXA010000001">
    <property type="protein sequence ID" value="MBE3636725.1"/>
    <property type="molecule type" value="Genomic_DNA"/>
</dbReference>
<dbReference type="SUPFAM" id="SSF141868">
    <property type="entry name" value="EAL domain-like"/>
    <property type="match status" value="1"/>
</dbReference>
<dbReference type="CDD" id="cd00130">
    <property type="entry name" value="PAS"/>
    <property type="match status" value="5"/>
</dbReference>
<dbReference type="InterPro" id="IPR001610">
    <property type="entry name" value="PAC"/>
</dbReference>
<comment type="caution">
    <text evidence="6">The sequence shown here is derived from an EMBL/GenBank/DDBJ whole genome shotgun (WGS) entry which is preliminary data.</text>
</comment>
<dbReference type="Pfam" id="PF00563">
    <property type="entry name" value="EAL"/>
    <property type="match status" value="1"/>
</dbReference>
<dbReference type="InterPro" id="IPR013655">
    <property type="entry name" value="PAS_fold_3"/>
</dbReference>
<gene>
    <name evidence="6" type="ORF">ICN82_00745</name>
</gene>
<dbReference type="InterPro" id="IPR000160">
    <property type="entry name" value="GGDEF_dom"/>
</dbReference>
<dbReference type="SUPFAM" id="SSF55073">
    <property type="entry name" value="Nucleotide cyclase"/>
    <property type="match status" value="1"/>
</dbReference>
<dbReference type="SMART" id="SM00052">
    <property type="entry name" value="EAL"/>
    <property type="match status" value="1"/>
</dbReference>
<name>A0A8J6Z5K4_9RHOB</name>
<dbReference type="PANTHER" id="PTHR44757:SF2">
    <property type="entry name" value="BIOFILM ARCHITECTURE MAINTENANCE PROTEIN MBAA"/>
    <property type="match status" value="1"/>
</dbReference>
<proteinExistence type="predicted"/>
<dbReference type="SMART" id="SM00267">
    <property type="entry name" value="GGDEF"/>
    <property type="match status" value="1"/>
</dbReference>
<dbReference type="InterPro" id="IPR029787">
    <property type="entry name" value="Nucleotide_cyclase"/>
</dbReference>
<dbReference type="Gene3D" id="3.20.20.450">
    <property type="entry name" value="EAL domain"/>
    <property type="match status" value="1"/>
</dbReference>
<accession>A0A8J6Z5K4</accession>
<sequence length="1701" mass="186157">MEEGLKEPARVVRGLAAPACLIGPGGEVAVANRAMGRFLGCRVAALRGRRPGDLCGGGFGAVLAAARDRVLRDGTPQDCCAAFRRQDGSEGLAACDLDPAGEGRVILRLRPLPQMRIATGAETIRLPAPEHGRILDAAAATGSLGQWYLDMAARRLWATESVFALLGHAPPPGGMDKAWLRARIHPGDLGAAVRAIEDLLRGRCRQVRFELRLRFRDGHFRWFEASSRRMEGGGDAPVICGSLVDIDRRKTAAARLRDTLDAARSARDAAERSAELLRISTEFGGVVAWYYTPATGRVQYTMPPRAALGHPGTALEQPLSEMQDDIHPEDLGPVRAAMAGLVEGSLPRAAVDYRKRHRDGRWLWFSSEAQPLQRPASAGEGPDVLAICGITMDITARKQAEAALRGARDEAESARLATKRTLQLQRIASESAGVVPWYAVPSTGEEEIGTHLAMILGLDPGTRLHRADLIGLVHPGDRPAAQAGFDALLAQGREMALDFRLRHADGGWRWVTSVGRHVEPVAGGLPGMVCGAFVDISARKAAEARLAAALEDAEAARKAAKATAEMLGIAARCGAMGAWRIAPQEGSAWMEAEGFRQLGYAPDAFRPDFAGWNAIIHPGDRAAARRGLIALLRGRTDVFDIEMRLRHGDGSYHWHRSIGRRAGGAEPGQGMVIAGAHTCIDALKQKEGELAAALAAAQEATSVALLRQEVMAITSEAGRIGHFMIYPELDDGVAPDLTYRQLGYEPGEFPCTDAGWRALYHPQDLGPAVERMEALFADRLDVFDCAARMRHKDGSYHWYRVVARKIDRSAEGLPFVLAGAIFNIDSQKDSEARLNRAVREAQEAVERLNALANRAPGALFEYQTDPEGRMVFRYFSAALPDIMGVAPQELAADGSAIYSTILPEDLPGAQRRVEQARRGGEAFEYQHRILHPERGLRWILVKALPYSNPDGTVTWYGNTLDVTDQLEAERRAREADARLGEVHRRLNTIAEKSPGALFELRLDPQGRAEWRYCTPRLPELLGVGMAELQQDAEAALRNLPGPEAAELWATFRAGDAGGTRPGAAGQAEMRFSLFHPARGLRWLMCSASAAAQADGAVIWYGNLMDITERLEVEHRAAEAAAELRHAHERLSNVADIAPVGLYEFRQHPDGSEDFSYVSSRFEDLMGWPGGAAEASPAEVYRRIDPGDLPGILASTRESARSMTPWRARFRLHHPDRGLIWLAGSSIPRKDAAGTIIWTGAIHDVTADVEREAELRHAHDLAEKMRAENERQALHDGLTGLPNRRYFDNVMARRLEEARGSGGRGCVLIRIDLDHFKYVNDTLGHEAGDLVLTRVAQVLRACLRGEDFAARIGGDEFSVLLAPGMTEENAREIVERIQARIAEPLTYDGRLCRFGASFGIAYARDVAQLGPELQIFADAALYKAKAAGRNRMEFFTADLHRGILNDRRLAAEIHAALERDEFVPYFQPQVSARDGRLVGVETLLRWNHPDRGVLAPGEFMHVAEQLRLVPEIDRIMMLKSGGALARWRQAGLVIPKISFNVSSGRMHDPDVVDMARSLATGETKVAFELLESILVEEESEAFKYHVDMIREAGIEIEIDDFGSGHASIIGLMEIAPDALKIDRRIVMPVARSHRSRNLLRAIVEIAETLGIETIAEGVETEDQVAVLRQAGCDMLQGYAFARPLSEEALAAYLRRGGAQRSA</sequence>
<dbReference type="SMART" id="SM00086">
    <property type="entry name" value="PAC"/>
    <property type="match status" value="7"/>
</dbReference>
<dbReference type="InterPro" id="IPR000014">
    <property type="entry name" value="PAS"/>
</dbReference>
<dbReference type="FunFam" id="3.30.70.270:FF:000001">
    <property type="entry name" value="Diguanylate cyclase domain protein"/>
    <property type="match status" value="1"/>
</dbReference>
<dbReference type="Gene3D" id="3.30.450.20">
    <property type="entry name" value="PAS domain"/>
    <property type="match status" value="8"/>
</dbReference>
<reference evidence="6" key="1">
    <citation type="submission" date="2020-09" db="EMBL/GenBank/DDBJ databases">
        <title>A novel bacterium of genus Mangrovicoccus, isolated from South China Sea.</title>
        <authorList>
            <person name="Huang H."/>
            <person name="Mo K."/>
            <person name="Hu Y."/>
        </authorList>
    </citation>
    <scope>NUCLEOTIDE SEQUENCE</scope>
    <source>
        <strain evidence="6">HB182678</strain>
    </source>
</reference>
<dbReference type="SUPFAM" id="SSF55785">
    <property type="entry name" value="PYP-like sensor domain (PAS domain)"/>
    <property type="match status" value="8"/>
</dbReference>
<protein>
    <submittedName>
        <fullName evidence="6">PAS domain-containing protein</fullName>
    </submittedName>
</protein>
<dbReference type="InterPro" id="IPR001633">
    <property type="entry name" value="EAL_dom"/>
</dbReference>
<dbReference type="CDD" id="cd01948">
    <property type="entry name" value="EAL"/>
    <property type="match status" value="1"/>
</dbReference>
<dbReference type="PROSITE" id="PS50113">
    <property type="entry name" value="PAC"/>
    <property type="match status" value="3"/>
</dbReference>
<feature type="domain" description="PAC" evidence="3">
    <location>
        <begin position="923"/>
        <end position="974"/>
    </location>
</feature>
<evidence type="ECO:0000259" key="2">
    <source>
        <dbReference type="PROSITE" id="PS50112"/>
    </source>
</evidence>
<dbReference type="InterPro" id="IPR052155">
    <property type="entry name" value="Biofilm_reg_signaling"/>
</dbReference>
<feature type="coiled-coil region" evidence="1">
    <location>
        <begin position="824"/>
        <end position="854"/>
    </location>
</feature>
<dbReference type="PROSITE" id="PS50112">
    <property type="entry name" value="PAS"/>
    <property type="match status" value="1"/>
</dbReference>
<evidence type="ECO:0000259" key="4">
    <source>
        <dbReference type="PROSITE" id="PS50883"/>
    </source>
</evidence>
<evidence type="ECO:0000259" key="5">
    <source>
        <dbReference type="PROSITE" id="PS50887"/>
    </source>
</evidence>
<dbReference type="RefSeq" id="WP_193178906.1">
    <property type="nucleotide sequence ID" value="NZ_JACVXA010000001.1"/>
</dbReference>
<dbReference type="Pfam" id="PF08447">
    <property type="entry name" value="PAS_3"/>
    <property type="match status" value="7"/>
</dbReference>
<feature type="domain" description="PAC" evidence="3">
    <location>
        <begin position="207"/>
        <end position="258"/>
    </location>
</feature>
<evidence type="ECO:0000259" key="3">
    <source>
        <dbReference type="PROSITE" id="PS50113"/>
    </source>
</evidence>
<dbReference type="PROSITE" id="PS50883">
    <property type="entry name" value="EAL"/>
    <property type="match status" value="1"/>
</dbReference>
<dbReference type="InterPro" id="IPR000700">
    <property type="entry name" value="PAS-assoc_C"/>
</dbReference>
<keyword evidence="1" id="KW-0175">Coiled coil</keyword>
<feature type="domain" description="PAC" evidence="3">
    <location>
        <begin position="349"/>
        <end position="406"/>
    </location>
</feature>
<dbReference type="InterPro" id="IPR035965">
    <property type="entry name" value="PAS-like_dom_sf"/>
</dbReference>